<name>A0A5C6DU63_9BACT</name>
<dbReference type="GO" id="GO:0030153">
    <property type="term" value="P:bacteriocin immunity"/>
    <property type="evidence" value="ECO:0007669"/>
    <property type="project" value="InterPro"/>
</dbReference>
<keyword evidence="1" id="KW-1133">Transmembrane helix</keyword>
<feature type="domain" description="Uncharacterized protein YyaB-like PH" evidence="2">
    <location>
        <begin position="59"/>
        <end position="129"/>
    </location>
</feature>
<keyword evidence="4" id="KW-1185">Reference proteome</keyword>
<evidence type="ECO:0000313" key="3">
    <source>
        <dbReference type="EMBL" id="TWU38991.1"/>
    </source>
</evidence>
<evidence type="ECO:0000259" key="2">
    <source>
        <dbReference type="Pfam" id="PF06713"/>
    </source>
</evidence>
<evidence type="ECO:0000313" key="4">
    <source>
        <dbReference type="Proteomes" id="UP000315471"/>
    </source>
</evidence>
<gene>
    <name evidence="3" type="ORF">Q31b_40700</name>
</gene>
<feature type="transmembrane region" description="Helical" evidence="1">
    <location>
        <begin position="6"/>
        <end position="31"/>
    </location>
</feature>
<dbReference type="RefSeq" id="WP_231617700.1">
    <property type="nucleotide sequence ID" value="NZ_SJPY01000006.1"/>
</dbReference>
<organism evidence="3 4">
    <name type="scientific">Novipirellula aureliae</name>
    <dbReference type="NCBI Taxonomy" id="2527966"/>
    <lineage>
        <taxon>Bacteria</taxon>
        <taxon>Pseudomonadati</taxon>
        <taxon>Planctomycetota</taxon>
        <taxon>Planctomycetia</taxon>
        <taxon>Pirellulales</taxon>
        <taxon>Pirellulaceae</taxon>
        <taxon>Novipirellula</taxon>
    </lineage>
</organism>
<proteinExistence type="predicted"/>
<dbReference type="EMBL" id="SJPY01000006">
    <property type="protein sequence ID" value="TWU38991.1"/>
    <property type="molecule type" value="Genomic_DNA"/>
</dbReference>
<reference evidence="3 4" key="1">
    <citation type="submission" date="2019-02" db="EMBL/GenBank/DDBJ databases">
        <title>Deep-cultivation of Planctomycetes and their phenomic and genomic characterization uncovers novel biology.</title>
        <authorList>
            <person name="Wiegand S."/>
            <person name="Jogler M."/>
            <person name="Boedeker C."/>
            <person name="Pinto D."/>
            <person name="Vollmers J."/>
            <person name="Rivas-Marin E."/>
            <person name="Kohn T."/>
            <person name="Peeters S.H."/>
            <person name="Heuer A."/>
            <person name="Rast P."/>
            <person name="Oberbeckmann S."/>
            <person name="Bunk B."/>
            <person name="Jeske O."/>
            <person name="Meyerdierks A."/>
            <person name="Storesund J.E."/>
            <person name="Kallscheuer N."/>
            <person name="Luecker S."/>
            <person name="Lage O.M."/>
            <person name="Pohl T."/>
            <person name="Merkel B.J."/>
            <person name="Hornburger P."/>
            <person name="Mueller R.-W."/>
            <person name="Bruemmer F."/>
            <person name="Labrenz M."/>
            <person name="Spormann A.M."/>
            <person name="Op Den Camp H."/>
            <person name="Overmann J."/>
            <person name="Amann R."/>
            <person name="Jetten M.S.M."/>
            <person name="Mascher T."/>
            <person name="Medema M.H."/>
            <person name="Devos D.P."/>
            <person name="Kaster A.-K."/>
            <person name="Ovreas L."/>
            <person name="Rohde M."/>
            <person name="Galperin M.Y."/>
            <person name="Jogler C."/>
        </authorList>
    </citation>
    <scope>NUCLEOTIDE SEQUENCE [LARGE SCALE GENOMIC DNA]</scope>
    <source>
        <strain evidence="3 4">Q31b</strain>
    </source>
</reference>
<comment type="caution">
    <text evidence="3">The sequence shown here is derived from an EMBL/GenBank/DDBJ whole genome shotgun (WGS) entry which is preliminary data.</text>
</comment>
<keyword evidence="1" id="KW-0812">Transmembrane</keyword>
<protein>
    <recommendedName>
        <fullName evidence="2">Uncharacterized protein YyaB-like PH domain-containing protein</fullName>
    </recommendedName>
</protein>
<dbReference type="Proteomes" id="UP000315471">
    <property type="component" value="Unassembled WGS sequence"/>
</dbReference>
<sequence length="134" mass="14721">MQFDSAIDLWLAALLMLAPGLSIALGLYLFFQEQPGDASIVFLVGTGCLLLTALFTAPCRYTILTDALSIRCGMLCYQIPLESIESVTKSRSIASAPALSVRRVCIKTDKRSYLVSPKDLDQFIEALNSQRMKP</sequence>
<accession>A0A5C6DU63</accession>
<dbReference type="InterPro" id="IPR009589">
    <property type="entry name" value="PH_YyaB-like"/>
</dbReference>
<dbReference type="AlphaFoldDB" id="A0A5C6DU63"/>
<dbReference type="Pfam" id="PF06713">
    <property type="entry name" value="bPH_4"/>
    <property type="match status" value="1"/>
</dbReference>
<feature type="transmembrane region" description="Helical" evidence="1">
    <location>
        <begin position="38"/>
        <end position="57"/>
    </location>
</feature>
<keyword evidence="1" id="KW-0472">Membrane</keyword>
<evidence type="ECO:0000256" key="1">
    <source>
        <dbReference type="SAM" id="Phobius"/>
    </source>
</evidence>